<dbReference type="EMBL" id="PVNG01000001">
    <property type="protein sequence ID" value="PRX70457.1"/>
    <property type="molecule type" value="Genomic_DNA"/>
</dbReference>
<organism evidence="2 3">
    <name type="scientific">Nonomuraea fuscirosea</name>
    <dbReference type="NCBI Taxonomy" id="1291556"/>
    <lineage>
        <taxon>Bacteria</taxon>
        <taxon>Bacillati</taxon>
        <taxon>Actinomycetota</taxon>
        <taxon>Actinomycetes</taxon>
        <taxon>Streptosporangiales</taxon>
        <taxon>Streptosporangiaceae</taxon>
        <taxon>Nonomuraea</taxon>
    </lineage>
</organism>
<keyword evidence="3" id="KW-1185">Reference proteome</keyword>
<name>A0A2T0NBU3_9ACTN</name>
<comment type="caution">
    <text evidence="2">The sequence shown here is derived from an EMBL/GenBank/DDBJ whole genome shotgun (WGS) entry which is preliminary data.</text>
</comment>
<evidence type="ECO:0000313" key="3">
    <source>
        <dbReference type="Proteomes" id="UP000238312"/>
    </source>
</evidence>
<sequence>MSESDDAEASWEVADPDVYLDVPMVKVEEITLDVQDLRAKVSLQAEVLDLLRLSVGADVVLGSVNLTIKGVEAQAVLQVRLDNVARIIDRVLTTIDDNPQILEHVTRGLGAAVHDLGAGAGHAVRDVGTGAGHAVRDVGTGAGHAVRDVGTGAGHAVRDVGAGTGGAVRDVGAGTGEAVRDVGTGPGTVVGDVGTVAGGAVGDVGAGAGDVVRDLGTEAGEAVRDTRAGAEEVVRDAEAGPGAVVRDVAPEAGAAVRNAGPGAGKVARDTGTGAGEVVRDGAAGAGRVVEKPGRAGPDEGTAAAHGVEAMSAPELAAALARRTFRAGRDWLDHLTGGAGHASKHHPRRK</sequence>
<protein>
    <submittedName>
        <fullName evidence="2">Uncharacterized protein</fullName>
    </submittedName>
</protein>
<accession>A0A2T0NBU3</accession>
<dbReference type="Proteomes" id="UP000238312">
    <property type="component" value="Unassembled WGS sequence"/>
</dbReference>
<dbReference type="OrthoDB" id="6021932at2"/>
<proteinExistence type="predicted"/>
<feature type="region of interest" description="Disordered" evidence="1">
    <location>
        <begin position="282"/>
        <end position="301"/>
    </location>
</feature>
<gene>
    <name evidence="2" type="ORF">B0I32_101545</name>
</gene>
<dbReference type="AlphaFoldDB" id="A0A2T0NBU3"/>
<dbReference type="RefSeq" id="WP_106234572.1">
    <property type="nucleotide sequence ID" value="NZ_PVNG01000001.1"/>
</dbReference>
<evidence type="ECO:0000256" key="1">
    <source>
        <dbReference type="SAM" id="MobiDB-lite"/>
    </source>
</evidence>
<evidence type="ECO:0000313" key="2">
    <source>
        <dbReference type="EMBL" id="PRX70457.1"/>
    </source>
</evidence>
<reference evidence="2 3" key="1">
    <citation type="submission" date="2018-03" db="EMBL/GenBank/DDBJ databases">
        <title>Genomic Encyclopedia of Type Strains, Phase III (KMG-III): the genomes of soil and plant-associated and newly described type strains.</title>
        <authorList>
            <person name="Whitman W."/>
        </authorList>
    </citation>
    <scope>NUCLEOTIDE SEQUENCE [LARGE SCALE GENOMIC DNA]</scope>
    <source>
        <strain evidence="2 3">CGMCC 4.7104</strain>
    </source>
</reference>
<feature type="compositionally biased region" description="Basic and acidic residues" evidence="1">
    <location>
        <begin position="288"/>
        <end position="297"/>
    </location>
</feature>